<accession>A0A7K1Y5K8</accession>
<proteinExistence type="predicted"/>
<dbReference type="InterPro" id="IPR006531">
    <property type="entry name" value="Gp5/Vgr_OB"/>
</dbReference>
<dbReference type="InterPro" id="IPR037026">
    <property type="entry name" value="Vgr_OB-fold_dom_sf"/>
</dbReference>
<evidence type="ECO:0000313" key="2">
    <source>
        <dbReference type="EMBL" id="MXV49671.1"/>
    </source>
</evidence>
<keyword evidence="3" id="KW-1185">Reference proteome</keyword>
<dbReference type="SUPFAM" id="SSF69255">
    <property type="entry name" value="gp5 N-terminal domain-like"/>
    <property type="match status" value="1"/>
</dbReference>
<dbReference type="Proteomes" id="UP000466586">
    <property type="component" value="Unassembled WGS sequence"/>
</dbReference>
<dbReference type="InterPro" id="IPR006533">
    <property type="entry name" value="T6SS_Vgr_RhsGE"/>
</dbReference>
<dbReference type="AlphaFoldDB" id="A0A7K1Y5K8"/>
<comment type="caution">
    <text evidence="2">The sequence shown here is derived from an EMBL/GenBank/DDBJ whole genome shotgun (WGS) entry which is preliminary data.</text>
</comment>
<reference evidence="2 3" key="1">
    <citation type="submission" date="2019-11" db="EMBL/GenBank/DDBJ databases">
        <title>Pedobacter sp. HMF7647 Genome sequencing and assembly.</title>
        <authorList>
            <person name="Kang H."/>
            <person name="Kim H."/>
            <person name="Joh K."/>
        </authorList>
    </citation>
    <scope>NUCLEOTIDE SEQUENCE [LARGE SCALE GENOMIC DNA]</scope>
    <source>
        <strain evidence="2 3">HMF7647</strain>
    </source>
</reference>
<dbReference type="EMBL" id="WVHT01000001">
    <property type="protein sequence ID" value="MXV49671.1"/>
    <property type="molecule type" value="Genomic_DNA"/>
</dbReference>
<dbReference type="Gene3D" id="3.55.50.10">
    <property type="entry name" value="Baseplate protein-like domains"/>
    <property type="match status" value="1"/>
</dbReference>
<sequence>MSEERLIPAVESVAEFRIKISGTEIPATVAKLGVHITKVVNKISSATLIFQDGDASDGKFPLTDGDLFTPGNEIVIEAGDPEKSTSIFTGIVIKQSIKVRSASAPQLIVECRHKAIKTTIGRKNAYFHDSTDSDIISQILQADGFNDVDIETSDLTHKEMVQYNTTDWDFILSRAEATGKVILTNDGKIETKTPTVTGDATLSLNHGDTLIELDAEMDSRNQFAAVKSKAWDMANQEIAESTANDPSDLEEEGILPNTDLAAVAGPEEFILSHSATLAPDERQAWADAQLLKSRLAKIRGKAKFQGIATINPGDVIQLTSLGDRFNGKAFVSGVRQEYTLTDGWKTHAQFGHTPDWFIEETQVTAPKAGGLLPGVIGLHTGIVTDNEDPENEQRVRVKMPFINADDDGVWARIALADAGNERGLFFRPDVGDEVVLGFLFDDPRYPVILGMLHSSNKVSPIDPTNDNFKKGYTSREKLKLTFDDEIKEILIETPGENKAFISDDKKGISLEDQSGHKITTEPASVTIKDSKDNQIHIDVNGGIIKIKGNSKVVVDAPQIELVDGAAHPLVFGDDLLTYLTDIVKTYTTHTHVGQTALGLPVSPMIPAQPMSPPTPALLSVKVKTG</sequence>
<dbReference type="Gene3D" id="2.40.50.230">
    <property type="entry name" value="Gp5 N-terminal domain"/>
    <property type="match status" value="1"/>
</dbReference>
<name>A0A7K1Y5K8_9SPHI</name>
<gene>
    <name evidence="2" type="primary">vgrG</name>
    <name evidence="2" type="ORF">GS399_01705</name>
</gene>
<protein>
    <submittedName>
        <fullName evidence="2">Type VI secretion system tip protein VgrG</fullName>
    </submittedName>
</protein>
<dbReference type="RefSeq" id="WP_160842845.1">
    <property type="nucleotide sequence ID" value="NZ_WVHT01000001.1"/>
</dbReference>
<evidence type="ECO:0000259" key="1">
    <source>
        <dbReference type="Pfam" id="PF04717"/>
    </source>
</evidence>
<dbReference type="Pfam" id="PF04717">
    <property type="entry name" value="Phage_base_V"/>
    <property type="match status" value="1"/>
</dbReference>
<dbReference type="NCBIfam" id="TIGR01646">
    <property type="entry name" value="vgr_GE"/>
    <property type="match status" value="1"/>
</dbReference>
<organism evidence="2 3">
    <name type="scientific">Hufsiella arboris</name>
    <dbReference type="NCBI Taxonomy" id="2695275"/>
    <lineage>
        <taxon>Bacteria</taxon>
        <taxon>Pseudomonadati</taxon>
        <taxon>Bacteroidota</taxon>
        <taxon>Sphingobacteriia</taxon>
        <taxon>Sphingobacteriales</taxon>
        <taxon>Sphingobacteriaceae</taxon>
        <taxon>Hufsiella</taxon>
    </lineage>
</organism>
<feature type="domain" description="Gp5/Type VI secretion system Vgr protein OB-fold" evidence="1">
    <location>
        <begin position="380"/>
        <end position="453"/>
    </location>
</feature>
<dbReference type="SUPFAM" id="SSF69279">
    <property type="entry name" value="Phage tail proteins"/>
    <property type="match status" value="1"/>
</dbReference>
<evidence type="ECO:0000313" key="3">
    <source>
        <dbReference type="Proteomes" id="UP000466586"/>
    </source>
</evidence>